<dbReference type="Proteomes" id="UP000694554">
    <property type="component" value="Chromosome 20"/>
</dbReference>
<keyword evidence="3" id="KW-1185">Reference proteome</keyword>
<evidence type="ECO:0000256" key="1">
    <source>
        <dbReference type="SAM" id="SignalP"/>
    </source>
</evidence>
<dbReference type="Ensembl" id="ENSPSNT00000020106.1">
    <property type="protein sequence ID" value="ENSPSNP00000017843.1"/>
    <property type="gene ID" value="ENSPSNG00000013102.1"/>
</dbReference>
<accession>A0A8C9C8Y0</accession>
<protein>
    <submittedName>
        <fullName evidence="2">Uncharacterized protein</fullName>
    </submittedName>
</protein>
<name>A0A8C9C8Y0_PHOSS</name>
<feature type="signal peptide" evidence="1">
    <location>
        <begin position="1"/>
        <end position="24"/>
    </location>
</feature>
<reference evidence="2" key="1">
    <citation type="submission" date="2019-08" db="EMBL/GenBank/DDBJ databases">
        <title>Phocoena sinus (Vaquita) genome, mPhoSin1, primary haplotype.</title>
        <authorList>
            <person name="Morin P."/>
            <person name="Mountcastle J."/>
            <person name="Fungtammasan C."/>
            <person name="Rhie A."/>
            <person name="Rojas-Bracho L."/>
            <person name="Smith C.R."/>
            <person name="Taylor B.L."/>
            <person name="Gulland F.M.D."/>
            <person name="Musser W."/>
            <person name="Houck M."/>
            <person name="Haase B."/>
            <person name="Paez S."/>
            <person name="Howe K."/>
            <person name="Torrance J."/>
            <person name="Formenti G."/>
            <person name="Phillippy A."/>
            <person name="Ryder O."/>
            <person name="Jarvis E.D."/>
            <person name="Fedrigo O."/>
        </authorList>
    </citation>
    <scope>NUCLEOTIDE SEQUENCE [LARGE SCALE GENOMIC DNA]</scope>
</reference>
<reference evidence="2" key="3">
    <citation type="submission" date="2025-09" db="UniProtKB">
        <authorList>
            <consortium name="Ensembl"/>
        </authorList>
    </citation>
    <scope>IDENTIFICATION</scope>
</reference>
<dbReference type="AlphaFoldDB" id="A0A8C9C8Y0"/>
<reference evidence="2" key="2">
    <citation type="submission" date="2025-08" db="UniProtKB">
        <authorList>
            <consortium name="Ensembl"/>
        </authorList>
    </citation>
    <scope>IDENTIFICATION</scope>
</reference>
<evidence type="ECO:0000313" key="2">
    <source>
        <dbReference type="Ensembl" id="ENSPSNP00000017843.1"/>
    </source>
</evidence>
<organism evidence="2 3">
    <name type="scientific">Phocoena sinus</name>
    <name type="common">Vaquita</name>
    <dbReference type="NCBI Taxonomy" id="42100"/>
    <lineage>
        <taxon>Eukaryota</taxon>
        <taxon>Metazoa</taxon>
        <taxon>Chordata</taxon>
        <taxon>Craniata</taxon>
        <taxon>Vertebrata</taxon>
        <taxon>Euteleostomi</taxon>
        <taxon>Mammalia</taxon>
        <taxon>Eutheria</taxon>
        <taxon>Laurasiatheria</taxon>
        <taxon>Artiodactyla</taxon>
        <taxon>Whippomorpha</taxon>
        <taxon>Cetacea</taxon>
        <taxon>Odontoceti</taxon>
        <taxon>Phocoenidae</taxon>
        <taxon>Phocoena</taxon>
    </lineage>
</organism>
<dbReference type="GeneTree" id="ENSGT00990000210837"/>
<proteinExistence type="predicted"/>
<sequence>MRSNGCTFLLMGLALTFLPGSCTSLVLRHLDLPAPLPLLYKNAWCKKNIGTTP</sequence>
<keyword evidence="1" id="KW-0732">Signal</keyword>
<feature type="chain" id="PRO_5034037217" evidence="1">
    <location>
        <begin position="25"/>
        <end position="53"/>
    </location>
</feature>
<evidence type="ECO:0000313" key="3">
    <source>
        <dbReference type="Proteomes" id="UP000694554"/>
    </source>
</evidence>